<dbReference type="InterPro" id="IPR014729">
    <property type="entry name" value="Rossmann-like_a/b/a_fold"/>
</dbReference>
<feature type="region of interest" description="Disordered" evidence="1">
    <location>
        <begin position="79"/>
        <end position="104"/>
    </location>
</feature>
<name>G7GSL9_9ACTN</name>
<protein>
    <recommendedName>
        <fullName evidence="3">DUF218 domain-containing protein</fullName>
    </recommendedName>
</protein>
<dbReference type="eggNOG" id="COG1434">
    <property type="taxonomic scope" value="Bacteria"/>
</dbReference>
<evidence type="ECO:0000313" key="5">
    <source>
        <dbReference type="Proteomes" id="UP000006023"/>
    </source>
</evidence>
<feature type="chain" id="PRO_5003495323" description="DUF218 domain-containing protein" evidence="2">
    <location>
        <begin position="45"/>
        <end position="255"/>
    </location>
</feature>
<dbReference type="AlphaFoldDB" id="G7GSL9"/>
<feature type="compositionally biased region" description="Low complexity" evidence="1">
    <location>
        <begin position="79"/>
        <end position="90"/>
    </location>
</feature>
<dbReference type="Gene3D" id="3.40.50.620">
    <property type="entry name" value="HUPs"/>
    <property type="match status" value="1"/>
</dbReference>
<dbReference type="InterPro" id="IPR003848">
    <property type="entry name" value="DUF218"/>
</dbReference>
<comment type="caution">
    <text evidence="4">The sequence shown here is derived from an EMBL/GenBank/DDBJ whole genome shotgun (WGS) entry which is preliminary data.</text>
</comment>
<dbReference type="GO" id="GO:0005886">
    <property type="term" value="C:plasma membrane"/>
    <property type="evidence" value="ECO:0007669"/>
    <property type="project" value="TreeGrafter"/>
</dbReference>
<dbReference type="InterPro" id="IPR051599">
    <property type="entry name" value="Cell_Envelope_Assoc"/>
</dbReference>
<proteinExistence type="predicted"/>
<reference evidence="4 5" key="1">
    <citation type="submission" date="2011-11" db="EMBL/GenBank/DDBJ databases">
        <title>Whole genome shotgun sequence of Gordonia amarae NBRC 15530.</title>
        <authorList>
            <person name="Takarada H."/>
            <person name="Hosoyama A."/>
            <person name="Tsuchikane K."/>
            <person name="Katsumata H."/>
            <person name="Yamazaki S."/>
            <person name="Fujita N."/>
        </authorList>
    </citation>
    <scope>NUCLEOTIDE SEQUENCE [LARGE SCALE GENOMIC DNA]</scope>
    <source>
        <strain evidence="4 5">NBRC 15530</strain>
    </source>
</reference>
<dbReference type="EMBL" id="BAED01000056">
    <property type="protein sequence ID" value="GAB06594.1"/>
    <property type="molecule type" value="Genomic_DNA"/>
</dbReference>
<sequence length="255" mass="26964">MSPFNNNSHSCNTRQRSFRRRLFAVPLVGALTIGALMGTADATAAPSTGSSGSSSGSSGSSTGSADLLGGLVDLVIGSSGESTGSESTGSADGSLGSAEIGTPEQRSTRASRYLFADPADRYIVVLGAKIGTLGRFPDILLKRLDLAARLSRQNPLSKVVVTGGDTWWLPVSEAQFMNVGMIRRGVPPWRMLNEDKATSTVQNADYTVQLLKKRKATGAVIVTNDFHMDRALKNFRDAAKTQKADMSFIPAYAGD</sequence>
<evidence type="ECO:0000256" key="1">
    <source>
        <dbReference type="SAM" id="MobiDB-lite"/>
    </source>
</evidence>
<dbReference type="RefSeq" id="WP_005189910.1">
    <property type="nucleotide sequence ID" value="NZ_BAED01000056.1"/>
</dbReference>
<dbReference type="CDD" id="cd06259">
    <property type="entry name" value="YdcF-like"/>
    <property type="match status" value="1"/>
</dbReference>
<feature type="region of interest" description="Disordered" evidence="1">
    <location>
        <begin position="43"/>
        <end position="63"/>
    </location>
</feature>
<keyword evidence="5" id="KW-1185">Reference proteome</keyword>
<dbReference type="Pfam" id="PF02698">
    <property type="entry name" value="DUF218"/>
    <property type="match status" value="1"/>
</dbReference>
<dbReference type="PANTHER" id="PTHR30336">
    <property type="entry name" value="INNER MEMBRANE PROTEIN, PROBABLE PERMEASE"/>
    <property type="match status" value="1"/>
</dbReference>
<dbReference type="STRING" id="1075090.GOAMR_56_00240"/>
<feature type="domain" description="DUF218" evidence="3">
    <location>
        <begin position="122"/>
        <end position="244"/>
    </location>
</feature>
<feature type="signal peptide" evidence="2">
    <location>
        <begin position="1"/>
        <end position="44"/>
    </location>
</feature>
<organism evidence="4 5">
    <name type="scientific">Gordonia amarae NBRC 15530</name>
    <dbReference type="NCBI Taxonomy" id="1075090"/>
    <lineage>
        <taxon>Bacteria</taxon>
        <taxon>Bacillati</taxon>
        <taxon>Actinomycetota</taxon>
        <taxon>Actinomycetes</taxon>
        <taxon>Mycobacteriales</taxon>
        <taxon>Gordoniaceae</taxon>
        <taxon>Gordonia</taxon>
    </lineage>
</organism>
<gene>
    <name evidence="4" type="ORF">GOAMR_56_00240</name>
</gene>
<evidence type="ECO:0000313" key="4">
    <source>
        <dbReference type="EMBL" id="GAB06594.1"/>
    </source>
</evidence>
<evidence type="ECO:0000259" key="3">
    <source>
        <dbReference type="Pfam" id="PF02698"/>
    </source>
</evidence>
<dbReference type="Proteomes" id="UP000006023">
    <property type="component" value="Unassembled WGS sequence"/>
</dbReference>
<keyword evidence="2" id="KW-0732">Signal</keyword>
<evidence type="ECO:0000256" key="2">
    <source>
        <dbReference type="SAM" id="SignalP"/>
    </source>
</evidence>
<dbReference type="PANTHER" id="PTHR30336:SF20">
    <property type="entry name" value="DUF218 DOMAIN-CONTAINING PROTEIN"/>
    <property type="match status" value="1"/>
</dbReference>
<accession>G7GSL9</accession>